<gene>
    <name evidence="2" type="ORF">BSYN_04830</name>
</gene>
<feature type="transmembrane region" description="Helical" evidence="1">
    <location>
        <begin position="106"/>
        <end position="130"/>
    </location>
</feature>
<keyword evidence="3" id="KW-1185">Reference proteome</keyword>
<keyword evidence="1" id="KW-0812">Transmembrane</keyword>
<organism evidence="2 3">
    <name type="scientific">Bacteroides sedimenti</name>
    <dbReference type="NCBI Taxonomy" id="2136147"/>
    <lineage>
        <taxon>Bacteria</taxon>
        <taxon>Pseudomonadati</taxon>
        <taxon>Bacteroidota</taxon>
        <taxon>Bacteroidia</taxon>
        <taxon>Bacteroidales</taxon>
        <taxon>Bacteroidaceae</taxon>
        <taxon>Bacteroides</taxon>
    </lineage>
</organism>
<feature type="transmembrane region" description="Helical" evidence="1">
    <location>
        <begin position="64"/>
        <end position="80"/>
    </location>
</feature>
<proteinExistence type="predicted"/>
<keyword evidence="1" id="KW-0472">Membrane</keyword>
<keyword evidence="1" id="KW-1133">Transmembrane helix</keyword>
<protein>
    <submittedName>
        <fullName evidence="2">Uncharacterized protein</fullName>
    </submittedName>
</protein>
<evidence type="ECO:0000256" key="1">
    <source>
        <dbReference type="SAM" id="Phobius"/>
    </source>
</evidence>
<name>A0ABM8I7Z5_9BACE</name>
<dbReference type="Proteomes" id="UP001496674">
    <property type="component" value="Chromosome"/>
</dbReference>
<accession>A0ABM8I7Z5</accession>
<evidence type="ECO:0000313" key="2">
    <source>
        <dbReference type="EMBL" id="BEG98218.1"/>
    </source>
</evidence>
<evidence type="ECO:0000313" key="3">
    <source>
        <dbReference type="Proteomes" id="UP001496674"/>
    </source>
</evidence>
<reference evidence="2 3" key="1">
    <citation type="submission" date="2023-04" db="EMBL/GenBank/DDBJ databases">
        <title>Draft genome sequence of acteroides sedimenti strain YN3PY1.</title>
        <authorList>
            <person name="Yoshida N."/>
        </authorList>
    </citation>
    <scope>NUCLEOTIDE SEQUENCE [LARGE SCALE GENOMIC DNA]</scope>
    <source>
        <strain evidence="2 3">YN3PY1</strain>
    </source>
</reference>
<dbReference type="RefSeq" id="WP_353332976.1">
    <property type="nucleotide sequence ID" value="NZ_AP028055.1"/>
</dbReference>
<sequence length="139" mass="16571">MIDYLIKLDYVLGYQRFQKRENAYKPEETCIILMDLKMGNLGILSLYFVTRLLLTLNIFCTETLYSYGAVMLLFIFWMHFKMDKRIDRAPIRKAVKMMSEEEKRKYAILSYVYTFGTLLLWMLAFTWPIFVYGRAAAAH</sequence>
<dbReference type="EMBL" id="AP028055">
    <property type="protein sequence ID" value="BEG98218.1"/>
    <property type="molecule type" value="Genomic_DNA"/>
</dbReference>